<dbReference type="AlphaFoldDB" id="A0A9W9Z8R9"/>
<comment type="caution">
    <text evidence="1">The sequence shown here is derived from an EMBL/GenBank/DDBJ whole genome shotgun (WGS) entry which is preliminary data.</text>
</comment>
<proteinExistence type="predicted"/>
<dbReference type="EMBL" id="MU826382">
    <property type="protein sequence ID" value="KAJ7377177.1"/>
    <property type="molecule type" value="Genomic_DNA"/>
</dbReference>
<protein>
    <submittedName>
        <fullName evidence="1">Uncharacterized protein</fullName>
    </submittedName>
</protein>
<sequence>MAKLVGGSSSTISRVFVAWMVFLRCVLDEVNLKPLPGFIEAFLPKVFVDAGYADCGILGDNTETWIAQSENFELNNVTFSHYKNHTTGKVSVWIFPHGVYASVLMLFQDQSQMNNSLNKLT</sequence>
<dbReference type="PANTHER" id="PTHR23080">
    <property type="entry name" value="THAP DOMAIN PROTEIN"/>
    <property type="match status" value="1"/>
</dbReference>
<keyword evidence="2" id="KW-1185">Reference proteome</keyword>
<gene>
    <name evidence="1" type="ORF">OS493_030376</name>
</gene>
<evidence type="ECO:0000313" key="2">
    <source>
        <dbReference type="Proteomes" id="UP001163046"/>
    </source>
</evidence>
<dbReference type="OrthoDB" id="5986349at2759"/>
<accession>A0A9W9Z8R9</accession>
<evidence type="ECO:0000313" key="1">
    <source>
        <dbReference type="EMBL" id="KAJ7377177.1"/>
    </source>
</evidence>
<organism evidence="1 2">
    <name type="scientific">Desmophyllum pertusum</name>
    <dbReference type="NCBI Taxonomy" id="174260"/>
    <lineage>
        <taxon>Eukaryota</taxon>
        <taxon>Metazoa</taxon>
        <taxon>Cnidaria</taxon>
        <taxon>Anthozoa</taxon>
        <taxon>Hexacorallia</taxon>
        <taxon>Scleractinia</taxon>
        <taxon>Caryophylliina</taxon>
        <taxon>Caryophylliidae</taxon>
        <taxon>Desmophyllum</taxon>
    </lineage>
</organism>
<dbReference type="PANTHER" id="PTHR23080:SF133">
    <property type="entry name" value="SI:CH211-262I1.5-RELATED"/>
    <property type="match status" value="1"/>
</dbReference>
<reference evidence="1" key="1">
    <citation type="submission" date="2023-01" db="EMBL/GenBank/DDBJ databases">
        <title>Genome assembly of the deep-sea coral Lophelia pertusa.</title>
        <authorList>
            <person name="Herrera S."/>
            <person name="Cordes E."/>
        </authorList>
    </citation>
    <scope>NUCLEOTIDE SEQUENCE</scope>
    <source>
        <strain evidence="1">USNM1676648</strain>
        <tissue evidence="1">Polyp</tissue>
    </source>
</reference>
<dbReference type="Proteomes" id="UP001163046">
    <property type="component" value="Unassembled WGS sequence"/>
</dbReference>
<name>A0A9W9Z8R9_9CNID</name>